<protein>
    <recommendedName>
        <fullName evidence="1">Phospholipase C/D domain-containing protein</fullName>
    </recommendedName>
</protein>
<feature type="domain" description="Phospholipase C/D" evidence="1">
    <location>
        <begin position="7"/>
        <end position="160"/>
    </location>
</feature>
<dbReference type="RefSeq" id="WP_015416632.1">
    <property type="nucleotide sequence ID" value="NC_020409.1"/>
</dbReference>
<reference evidence="3" key="2">
    <citation type="journal article" date="2013" name="Stand. Genomic Sci.">
        <title>Complete genome sequence of Desulfocapsa sulfexigens, a marine deltaproteobacterium specialized in disproportionating inorganic sulfur compounds.</title>
        <authorList>
            <person name="Finster K.W."/>
            <person name="Kjeldsen K.U."/>
            <person name="Kube M."/>
            <person name="Reinhardt R."/>
            <person name="Mussmann M."/>
            <person name="Amann R."/>
            <person name="Schreiber L."/>
        </authorList>
    </citation>
    <scope>NUCLEOTIDE SEQUENCE [LARGE SCALE GENOMIC DNA]</scope>
    <source>
        <strain evidence="3">DSM 10523 / SB164P1</strain>
    </source>
</reference>
<dbReference type="InterPro" id="IPR029002">
    <property type="entry name" value="PLPC/GPLD1"/>
</dbReference>
<dbReference type="BioCyc" id="DPIE1322246:BN4_RS16895-MONOMER"/>
<proteinExistence type="predicted"/>
<dbReference type="Proteomes" id="UP000011724">
    <property type="component" value="Chromosome"/>
</dbReference>
<name>M1WNU3_PSEP2</name>
<dbReference type="Pfam" id="PF00882">
    <property type="entry name" value="Zn_dep_PLPC"/>
    <property type="match status" value="1"/>
</dbReference>
<sequence length="324" mass="35625">MPKELIHFSIAELTAARLEDSQYAACIAQEPNGLLLGSIFHDALFYAVMPGGKRLEALSHQLHGVDGQDTFHIVTMQLQQIQSVKSTALPISVLVGMVSHLFADTIMHPFVWYFTGNYYDQSPSSKSIARQRHRALESLMDMVVCPQKIKHPTYCIKNQLKKCNKLISKGLPVHGIADMAKMPSANVMEQLGTAWSIFSTLQTLTTTGWIARTTYGIKPYSPAVLKEIISLFYAPQLLEQGPFLAGEIDFSHPVTGKKKSTTLTQMMNEAADLAGEFCLNLEATVFDGAPSPPQPRGPSLDTGFASIPTNQMIHFSSPPFPDLS</sequence>
<reference evidence="2 3" key="1">
    <citation type="journal article" date="2013" name="PLoS ONE">
        <title>The first genomic and proteomic characterization of a deep-sea sulfate reducer: insights into the piezophilic lifestyle of Desulfovibrio piezophilus.</title>
        <authorList>
            <person name="Pradel N."/>
            <person name="Ji B."/>
            <person name="Gimenez G."/>
            <person name="Talla E."/>
            <person name="Lenoble P."/>
            <person name="Garel M."/>
            <person name="Tamburini C."/>
            <person name="Fourquet P."/>
            <person name="Lebrun R."/>
            <person name="Bertin P."/>
            <person name="Denis Y."/>
            <person name="Pophillat M."/>
            <person name="Barbe V."/>
            <person name="Ollivier B."/>
            <person name="Dolla A."/>
        </authorList>
    </citation>
    <scope>NUCLEOTIDE SEQUENCE [LARGE SCALE GENOMIC DNA]</scope>
    <source>
        <strain evidence="3">DSM 10523 / SB164P1</strain>
    </source>
</reference>
<dbReference type="eggNOG" id="ENOG50337S1">
    <property type="taxonomic scope" value="Bacteria"/>
</dbReference>
<dbReference type="OrthoDB" id="9810528at2"/>
<keyword evidence="3" id="KW-1185">Reference proteome</keyword>
<dbReference type="STRING" id="1322246.BN4_20528"/>
<dbReference type="PATRIC" id="fig|879567.3.peg.3631"/>
<dbReference type="AlphaFoldDB" id="M1WNU3"/>
<evidence type="ECO:0000313" key="3">
    <source>
        <dbReference type="Proteomes" id="UP000011724"/>
    </source>
</evidence>
<accession>M1WNU3</accession>
<dbReference type="HOGENOM" id="CLU_849738_0_0_7"/>
<dbReference type="KEGG" id="dpi:BN4_20528"/>
<gene>
    <name evidence="2" type="ordered locus">BN4_20528</name>
</gene>
<evidence type="ECO:0000313" key="2">
    <source>
        <dbReference type="EMBL" id="CCH50590.1"/>
    </source>
</evidence>
<evidence type="ECO:0000259" key="1">
    <source>
        <dbReference type="Pfam" id="PF00882"/>
    </source>
</evidence>
<dbReference type="EMBL" id="FO203427">
    <property type="protein sequence ID" value="CCH50590.1"/>
    <property type="molecule type" value="Genomic_DNA"/>
</dbReference>
<organism evidence="2 3">
    <name type="scientific">Pseudodesulfovibrio piezophilus (strain DSM 21447 / JCM 15486 / C1TLV30)</name>
    <name type="common">Desulfovibrio piezophilus</name>
    <dbReference type="NCBI Taxonomy" id="1322246"/>
    <lineage>
        <taxon>Bacteria</taxon>
        <taxon>Pseudomonadati</taxon>
        <taxon>Thermodesulfobacteriota</taxon>
        <taxon>Desulfovibrionia</taxon>
        <taxon>Desulfovibrionales</taxon>
        <taxon>Desulfovibrionaceae</taxon>
    </lineage>
</organism>